<sequence length="57" mass="6088">RLSVVLQGTLQVMIRNCVHNSAMAPPNITPSIFSESSTCGLFGQCSKTDLKVSSDMS</sequence>
<name>A0A9P6JXK0_9FUNG</name>
<dbReference type="EMBL" id="JAAAXW010000543">
    <property type="protein sequence ID" value="KAF9536811.1"/>
    <property type="molecule type" value="Genomic_DNA"/>
</dbReference>
<accession>A0A9P6JXK0</accession>
<evidence type="ECO:0000313" key="1">
    <source>
        <dbReference type="EMBL" id="KAF9536811.1"/>
    </source>
</evidence>
<feature type="non-terminal residue" evidence="1">
    <location>
        <position position="1"/>
    </location>
</feature>
<reference evidence="1" key="1">
    <citation type="journal article" date="2020" name="Fungal Divers.">
        <title>Resolving the Mortierellaceae phylogeny through synthesis of multi-gene phylogenetics and phylogenomics.</title>
        <authorList>
            <person name="Vandepol N."/>
            <person name="Liber J."/>
            <person name="Desiro A."/>
            <person name="Na H."/>
            <person name="Kennedy M."/>
            <person name="Barry K."/>
            <person name="Grigoriev I.V."/>
            <person name="Miller A.N."/>
            <person name="O'Donnell K."/>
            <person name="Stajich J.E."/>
            <person name="Bonito G."/>
        </authorList>
    </citation>
    <scope>NUCLEOTIDE SEQUENCE</scope>
    <source>
        <strain evidence="1">NRRL 2591</strain>
    </source>
</reference>
<proteinExistence type="predicted"/>
<protein>
    <submittedName>
        <fullName evidence="1">Uncharacterized protein</fullName>
    </submittedName>
</protein>
<dbReference type="AlphaFoldDB" id="A0A9P6JXK0"/>
<evidence type="ECO:0000313" key="2">
    <source>
        <dbReference type="Proteomes" id="UP000723463"/>
    </source>
</evidence>
<dbReference type="Proteomes" id="UP000723463">
    <property type="component" value="Unassembled WGS sequence"/>
</dbReference>
<gene>
    <name evidence="1" type="ORF">EC957_009666</name>
</gene>
<comment type="caution">
    <text evidence="1">The sequence shown here is derived from an EMBL/GenBank/DDBJ whole genome shotgun (WGS) entry which is preliminary data.</text>
</comment>
<organism evidence="1 2">
    <name type="scientific">Mortierella hygrophila</name>
    <dbReference type="NCBI Taxonomy" id="979708"/>
    <lineage>
        <taxon>Eukaryota</taxon>
        <taxon>Fungi</taxon>
        <taxon>Fungi incertae sedis</taxon>
        <taxon>Mucoromycota</taxon>
        <taxon>Mortierellomycotina</taxon>
        <taxon>Mortierellomycetes</taxon>
        <taxon>Mortierellales</taxon>
        <taxon>Mortierellaceae</taxon>
        <taxon>Mortierella</taxon>
    </lineage>
</organism>
<keyword evidence="2" id="KW-1185">Reference proteome</keyword>